<gene>
    <name evidence="1" type="ORF">L2764_03750</name>
</gene>
<accession>A0ABT0L7F4</accession>
<protein>
    <submittedName>
        <fullName evidence="1">Uncharacterized protein</fullName>
    </submittedName>
</protein>
<dbReference type="RefSeq" id="WP_248938906.1">
    <property type="nucleotide sequence ID" value="NZ_JAKIKS010000009.1"/>
</dbReference>
<proteinExistence type="predicted"/>
<evidence type="ECO:0000313" key="1">
    <source>
        <dbReference type="EMBL" id="MCL1123619.1"/>
    </source>
</evidence>
<sequence length="252" mass="28003">MNNKTSPFSAVTPAFMADYDHVHPSGGRHPQCLRNRLANVGIDARKHLSSQLDLNLLTDRQYQFIAETSDDGWLIGGGDSTKLKRADTAHAEIWRTGPDNVEQGGLSYSVINTVLKSIAFGPMLLKPLRVNYTDTNELELLFEYDPSSNIGLLLALLSQVMACPCGDYGNPFHITLVRGVAFRSEQTKVHFFEQVGEVVLNWRARYSEGVLFGDGGVDFFANREEILFHYSPRLASGVEADIPALLKMIAER</sequence>
<organism evidence="1 2">
    <name type="scientific">Shewanella surugensis</name>
    <dbReference type="NCBI Taxonomy" id="212020"/>
    <lineage>
        <taxon>Bacteria</taxon>
        <taxon>Pseudomonadati</taxon>
        <taxon>Pseudomonadota</taxon>
        <taxon>Gammaproteobacteria</taxon>
        <taxon>Alteromonadales</taxon>
        <taxon>Shewanellaceae</taxon>
        <taxon>Shewanella</taxon>
    </lineage>
</organism>
<dbReference type="Proteomes" id="UP001203423">
    <property type="component" value="Unassembled WGS sequence"/>
</dbReference>
<name>A0ABT0L7F4_9GAMM</name>
<evidence type="ECO:0000313" key="2">
    <source>
        <dbReference type="Proteomes" id="UP001203423"/>
    </source>
</evidence>
<keyword evidence="2" id="KW-1185">Reference proteome</keyword>
<comment type="caution">
    <text evidence="1">The sequence shown here is derived from an EMBL/GenBank/DDBJ whole genome shotgun (WGS) entry which is preliminary data.</text>
</comment>
<dbReference type="EMBL" id="JAKIKS010000009">
    <property type="protein sequence ID" value="MCL1123619.1"/>
    <property type="molecule type" value="Genomic_DNA"/>
</dbReference>
<reference evidence="1 2" key="1">
    <citation type="submission" date="2022-01" db="EMBL/GenBank/DDBJ databases">
        <title>Whole genome-based taxonomy of the Shewanellaceae.</title>
        <authorList>
            <person name="Martin-Rodriguez A.J."/>
        </authorList>
    </citation>
    <scope>NUCLEOTIDE SEQUENCE [LARGE SCALE GENOMIC DNA]</scope>
    <source>
        <strain evidence="1 2">DSM 17177</strain>
    </source>
</reference>